<dbReference type="PANTHER" id="PTHR12049">
    <property type="entry name" value="PROTEIN ARGININE METHYLTRANSFERASE NDUFAF7, MITOCHONDRIAL"/>
    <property type="match status" value="1"/>
</dbReference>
<evidence type="ECO:0000313" key="4">
    <source>
        <dbReference type="Proteomes" id="UP000447833"/>
    </source>
</evidence>
<comment type="caution">
    <text evidence="3">The sequence shown here is derived from an EMBL/GenBank/DDBJ whole genome shotgun (WGS) entry which is preliminary data.</text>
</comment>
<name>A0A845EX53_9BACL</name>
<dbReference type="InterPro" id="IPR029063">
    <property type="entry name" value="SAM-dependent_MTases_sf"/>
</dbReference>
<proteinExistence type="predicted"/>
<dbReference type="AlphaFoldDB" id="A0A845EX53"/>
<evidence type="ECO:0000256" key="2">
    <source>
        <dbReference type="ARBA" id="ARBA00022679"/>
    </source>
</evidence>
<organism evidence="3 4">
    <name type="scientific">Guptibacillus hwajinpoensis</name>
    <dbReference type="NCBI Taxonomy" id="208199"/>
    <lineage>
        <taxon>Bacteria</taxon>
        <taxon>Bacillati</taxon>
        <taxon>Bacillota</taxon>
        <taxon>Bacilli</taxon>
        <taxon>Bacillales</taxon>
        <taxon>Guptibacillaceae</taxon>
        <taxon>Guptibacillus</taxon>
    </lineage>
</organism>
<evidence type="ECO:0000256" key="1">
    <source>
        <dbReference type="ARBA" id="ARBA00022603"/>
    </source>
</evidence>
<gene>
    <name evidence="3" type="ORF">GLW07_07085</name>
</gene>
<reference evidence="3 4" key="1">
    <citation type="submission" date="2019-11" db="EMBL/GenBank/DDBJ databases">
        <title>Genome sequences of 17 halophilic strains isolated from different environments.</title>
        <authorList>
            <person name="Furrow R.E."/>
        </authorList>
    </citation>
    <scope>NUCLEOTIDE SEQUENCE [LARGE SCALE GENOMIC DNA]</scope>
    <source>
        <strain evidence="3 4">22506_14_FS</strain>
    </source>
</reference>
<dbReference type="InterPro" id="IPR038375">
    <property type="entry name" value="NDUFAF7_sf"/>
</dbReference>
<protein>
    <submittedName>
        <fullName evidence="3">SAM-dependent methyltransferase</fullName>
    </submittedName>
</protein>
<dbReference type="InterPro" id="IPR003788">
    <property type="entry name" value="NDUFAF7"/>
</dbReference>
<evidence type="ECO:0000313" key="3">
    <source>
        <dbReference type="EMBL" id="MYL63117.1"/>
    </source>
</evidence>
<dbReference type="EMBL" id="WMEY01000002">
    <property type="protein sequence ID" value="MYL63117.1"/>
    <property type="molecule type" value="Genomic_DNA"/>
</dbReference>
<accession>A0A845EX53</accession>
<sequence length="362" mass="41761">MSLKTVIKNEIEQSPNSSITFERFMTLSLYHQKYGYYQKNAPKTGKRGDFITSTSVGEVFSRVMARVLIKEFQKNEYAPVIVDAGSGDGNFISSFLDEVKTVDYKFYEKLTYFVLESSPYHQHLIAERTKHHNVLIYSSLSTIKKELPKLNGILFSNELLDAFPVRVIEKQRELVEVCIGLNDYDCFEEVYIPCTDPEILNWLACHELQVSDGQRIEIPLAMGEWLNEVGIWLSHGKVFTVDYGYTNEEWETPGRRGGSLRGYQDHQFIENVLQSPGEMDITTHVHVDAIRNIGLSHGIQWVDCLPQGQFLLKEGLLQFLQQTNPDNPFSREHKQNRAVRWLAESNQFLVMIQEKRPKKDDA</sequence>
<keyword evidence="2 3" id="KW-0808">Transferase</keyword>
<dbReference type="Proteomes" id="UP000447833">
    <property type="component" value="Unassembled WGS sequence"/>
</dbReference>
<dbReference type="Gene3D" id="3.40.50.12710">
    <property type="match status" value="1"/>
</dbReference>
<dbReference type="Pfam" id="PF02636">
    <property type="entry name" value="Methyltransf_28"/>
    <property type="match status" value="1"/>
</dbReference>
<keyword evidence="1 3" id="KW-0489">Methyltransferase</keyword>
<dbReference type="GO" id="GO:0035243">
    <property type="term" value="F:protein-arginine omega-N symmetric methyltransferase activity"/>
    <property type="evidence" value="ECO:0007669"/>
    <property type="project" value="TreeGrafter"/>
</dbReference>
<dbReference type="GO" id="GO:0032259">
    <property type="term" value="P:methylation"/>
    <property type="evidence" value="ECO:0007669"/>
    <property type="project" value="UniProtKB-KW"/>
</dbReference>
<dbReference type="PANTHER" id="PTHR12049:SF7">
    <property type="entry name" value="PROTEIN ARGININE METHYLTRANSFERASE NDUFAF7, MITOCHONDRIAL"/>
    <property type="match status" value="1"/>
</dbReference>
<dbReference type="SUPFAM" id="SSF53335">
    <property type="entry name" value="S-adenosyl-L-methionine-dependent methyltransferases"/>
    <property type="match status" value="1"/>
</dbReference>